<evidence type="ECO:0000256" key="1">
    <source>
        <dbReference type="SAM" id="MobiDB-lite"/>
    </source>
</evidence>
<dbReference type="Proteomes" id="UP000269721">
    <property type="component" value="Unassembled WGS sequence"/>
</dbReference>
<gene>
    <name evidence="2" type="ORF">BDK51DRAFT_39178</name>
</gene>
<reference evidence="3" key="1">
    <citation type="journal article" date="2018" name="Nat. Microbiol.">
        <title>Leveraging single-cell genomics to expand the fungal tree of life.</title>
        <authorList>
            <person name="Ahrendt S.R."/>
            <person name="Quandt C.A."/>
            <person name="Ciobanu D."/>
            <person name="Clum A."/>
            <person name="Salamov A."/>
            <person name="Andreopoulos B."/>
            <person name="Cheng J.F."/>
            <person name="Woyke T."/>
            <person name="Pelin A."/>
            <person name="Henrissat B."/>
            <person name="Reynolds N.K."/>
            <person name="Benny G.L."/>
            <person name="Smith M.E."/>
            <person name="James T.Y."/>
            <person name="Grigoriev I.V."/>
        </authorList>
    </citation>
    <scope>NUCLEOTIDE SEQUENCE [LARGE SCALE GENOMIC DNA]</scope>
</reference>
<feature type="compositionally biased region" description="Basic and acidic residues" evidence="1">
    <location>
        <begin position="55"/>
        <end position="68"/>
    </location>
</feature>
<dbReference type="InterPro" id="IPR027417">
    <property type="entry name" value="P-loop_NTPase"/>
</dbReference>
<keyword evidence="3" id="KW-1185">Reference proteome</keyword>
<proteinExistence type="predicted"/>
<sequence>MKGISPAVHRWPRPHPIHTLAAYRLLSPPRPEPLAGPIKMVVGVLQIRPDASFDDSGKDPPPLDRAMDDPPAARPYRSLAYFGKLTAISGIGFPRGTGTVTRCATELRMKECAVGSPFSARVFTSEDDGSRVTLDSPKELALFIEKKTLELCGRRTT</sequence>
<feature type="region of interest" description="Disordered" evidence="1">
    <location>
        <begin position="51"/>
        <end position="71"/>
    </location>
</feature>
<organism evidence="2 3">
    <name type="scientific">Blyttiomyces helicus</name>
    <dbReference type="NCBI Taxonomy" id="388810"/>
    <lineage>
        <taxon>Eukaryota</taxon>
        <taxon>Fungi</taxon>
        <taxon>Fungi incertae sedis</taxon>
        <taxon>Chytridiomycota</taxon>
        <taxon>Chytridiomycota incertae sedis</taxon>
        <taxon>Chytridiomycetes</taxon>
        <taxon>Chytridiomycetes incertae sedis</taxon>
        <taxon>Blyttiomyces</taxon>
    </lineage>
</organism>
<protein>
    <submittedName>
        <fullName evidence="2">Uncharacterized protein</fullName>
    </submittedName>
</protein>
<dbReference type="OrthoDB" id="5061070at2759"/>
<dbReference type="AlphaFoldDB" id="A0A4P9VVK6"/>
<evidence type="ECO:0000313" key="3">
    <source>
        <dbReference type="Proteomes" id="UP000269721"/>
    </source>
</evidence>
<name>A0A4P9VVK6_9FUNG</name>
<dbReference type="EMBL" id="ML000944">
    <property type="protein sequence ID" value="RKO83689.1"/>
    <property type="molecule type" value="Genomic_DNA"/>
</dbReference>
<accession>A0A4P9VVK6</accession>
<evidence type="ECO:0000313" key="2">
    <source>
        <dbReference type="EMBL" id="RKO83689.1"/>
    </source>
</evidence>
<dbReference type="Gene3D" id="3.40.50.300">
    <property type="entry name" value="P-loop containing nucleotide triphosphate hydrolases"/>
    <property type="match status" value="1"/>
</dbReference>